<feature type="domain" description="Peptidase M11 gametolysin" evidence="2">
    <location>
        <begin position="150"/>
        <end position="350"/>
    </location>
</feature>
<dbReference type="Proteomes" id="UP000541535">
    <property type="component" value="Unassembled WGS sequence"/>
</dbReference>
<name>A0A7W5BG79_9BURK</name>
<dbReference type="Pfam" id="PF01835">
    <property type="entry name" value="MG2"/>
    <property type="match status" value="1"/>
</dbReference>
<dbReference type="GO" id="GO:0004866">
    <property type="term" value="F:endopeptidase inhibitor activity"/>
    <property type="evidence" value="ECO:0007669"/>
    <property type="project" value="InterPro"/>
</dbReference>
<evidence type="ECO:0000313" key="4">
    <source>
        <dbReference type="Proteomes" id="UP000541535"/>
    </source>
</evidence>
<gene>
    <name evidence="3" type="ORF">FHS03_004787</name>
</gene>
<dbReference type="AlphaFoldDB" id="A0A7W5BG79"/>
<proteinExistence type="predicted"/>
<comment type="caution">
    <text evidence="3">The sequence shown here is derived from an EMBL/GenBank/DDBJ whole genome shotgun (WGS) entry which is preliminary data.</text>
</comment>
<evidence type="ECO:0000259" key="2">
    <source>
        <dbReference type="Pfam" id="PF05548"/>
    </source>
</evidence>
<accession>A0A7W5BG79</accession>
<dbReference type="RefSeq" id="WP_183443386.1">
    <property type="nucleotide sequence ID" value="NZ_JACHXD010000019.1"/>
</dbReference>
<evidence type="ECO:0000259" key="1">
    <source>
        <dbReference type="Pfam" id="PF01835"/>
    </source>
</evidence>
<dbReference type="InterPro" id="IPR008752">
    <property type="entry name" value="Peptidase_M11"/>
</dbReference>
<dbReference type="Pfam" id="PF05548">
    <property type="entry name" value="Peptidase_M11"/>
    <property type="match status" value="1"/>
</dbReference>
<keyword evidence="4" id="KW-1185">Reference proteome</keyword>
<dbReference type="SUPFAM" id="SSF55486">
    <property type="entry name" value="Metalloproteases ('zincins'), catalytic domain"/>
    <property type="match status" value="1"/>
</dbReference>
<evidence type="ECO:0008006" key="5">
    <source>
        <dbReference type="Google" id="ProtNLM"/>
    </source>
</evidence>
<protein>
    <recommendedName>
        <fullName evidence="5">Peptidase M11</fullName>
    </recommendedName>
</protein>
<evidence type="ECO:0000313" key="3">
    <source>
        <dbReference type="EMBL" id="MBB3121695.1"/>
    </source>
</evidence>
<sequence length="625" mass="63773">MAAAAAETVGDLLVFQEDDFKTNSGRSRHFLKTPEGRVELNFAGKAPDLRSGMKLRVRGQKSGDMLTPDFVAVDDQGGGGAAALPNTLGEHKTLVLLVNFQDNTSQPYTLSEASNLVFTQASNFYKENSQQQTWLSGAAYGWYTLPLSQASCDVFKIEAAAKQAATNAGVNVAGYSHYIYLFPNTAACPWKGMGAVGGNPGSVFMNGGLDVAAVSHELGHNFGLQHSHGLECGAASMGTSCTSVNYGDPLDVMGSTNPGHFNAFQKEQLGWLSGGSLPSITTVQASGTFTLSAYEAAGTGVKALKILKSTDPTTGVKTWYYVEYRTASGSDSFIATLLYTNVTNGVVVHTGADGNSSSLLDMTPASSTSYTYDWNDPALPVGRAYTDAAAGVTITTNAVNGSSAIVTVNIGTPSTDCGRASPVLTPSPQTQSASAGTVLTYTITVTNMDNAACGSSDFTLQATPVAGWSESLGAGTLSIAPGASATTTLAVGSPATASGNTLIVVTATNGAAQSNIGSAGVTYQAQSGLQVSVATDKPSYSAGQTVSMSASVKTGSITVGGAKVTLTINQPNGTVVTQSATTGSNGVASFSYRLGRKNVGGTYRVSATASGGTLSATGATDFSVQ</sequence>
<organism evidence="3 4">
    <name type="scientific">Pseudoduganella violacea</name>
    <dbReference type="NCBI Taxonomy" id="1715466"/>
    <lineage>
        <taxon>Bacteria</taxon>
        <taxon>Pseudomonadati</taxon>
        <taxon>Pseudomonadota</taxon>
        <taxon>Betaproteobacteria</taxon>
        <taxon>Burkholderiales</taxon>
        <taxon>Oxalobacteraceae</taxon>
        <taxon>Telluria group</taxon>
        <taxon>Pseudoduganella</taxon>
    </lineage>
</organism>
<reference evidence="3 4" key="1">
    <citation type="submission" date="2020-08" db="EMBL/GenBank/DDBJ databases">
        <title>Genomic Encyclopedia of Type Strains, Phase III (KMG-III): the genomes of soil and plant-associated and newly described type strains.</title>
        <authorList>
            <person name="Whitman W."/>
        </authorList>
    </citation>
    <scope>NUCLEOTIDE SEQUENCE [LARGE SCALE GENOMIC DNA]</scope>
    <source>
        <strain evidence="3 4">CECT 8897</strain>
    </source>
</reference>
<dbReference type="Gene3D" id="2.60.40.1930">
    <property type="match status" value="1"/>
</dbReference>
<dbReference type="EMBL" id="JACHXD010000019">
    <property type="protein sequence ID" value="MBB3121695.1"/>
    <property type="molecule type" value="Genomic_DNA"/>
</dbReference>
<dbReference type="InterPro" id="IPR002890">
    <property type="entry name" value="MG2"/>
</dbReference>
<feature type="domain" description="Macroglobulin" evidence="1">
    <location>
        <begin position="532"/>
        <end position="617"/>
    </location>
</feature>